<dbReference type="EMBL" id="FRAD01000003">
    <property type="protein sequence ID" value="SHJ48655.1"/>
    <property type="molecule type" value="Genomic_DNA"/>
</dbReference>
<feature type="transmembrane region" description="Helical" evidence="6">
    <location>
        <begin position="233"/>
        <end position="252"/>
    </location>
</feature>
<evidence type="ECO:0000256" key="5">
    <source>
        <dbReference type="PIRSR" id="PIRSR604254-1"/>
    </source>
</evidence>
<dbReference type="Proteomes" id="UP000183952">
    <property type="component" value="Unassembled WGS sequence"/>
</dbReference>
<evidence type="ECO:0000256" key="2">
    <source>
        <dbReference type="ARBA" id="ARBA00022692"/>
    </source>
</evidence>
<keyword evidence="4 6" id="KW-0472">Membrane</keyword>
<feature type="binding site" evidence="5">
    <location>
        <position position="235"/>
    </location>
    <ligand>
        <name>Zn(2+)</name>
        <dbReference type="ChEBI" id="CHEBI:29105"/>
    </ligand>
</feature>
<feature type="transmembrane region" description="Helical" evidence="6">
    <location>
        <begin position="122"/>
        <end position="143"/>
    </location>
</feature>
<feature type="transmembrane region" description="Helical" evidence="6">
    <location>
        <begin position="51"/>
        <end position="75"/>
    </location>
</feature>
<keyword evidence="3 6" id="KW-1133">Transmembrane helix</keyword>
<dbReference type="AlphaFoldDB" id="A0A1M6JPN2"/>
<dbReference type="GO" id="GO:0046872">
    <property type="term" value="F:metal ion binding"/>
    <property type="evidence" value="ECO:0007669"/>
    <property type="project" value="UniProtKB-KW"/>
</dbReference>
<gene>
    <name evidence="7" type="ORF">SAMN02745248_00272</name>
</gene>
<evidence type="ECO:0000256" key="4">
    <source>
        <dbReference type="ARBA" id="ARBA00023136"/>
    </source>
</evidence>
<sequence length="253" mass="28152">MIKYIDINILNEYTITYSYENYMITNYSVEEIMRTRLCDRVLPNYTKEEELFNFVSHVVGGAIGIVATVMCIIIAAMHGNAYGVVTSSIYGASMILLYTMSSIYHGLRPGMAKKVFQILDHCSIYILIAGTYTPIALCAIRKVSPTAAWWIFGIEWALAAIAIVFNAIDIKKYQILSMICNLGMGWAVVFIYNIALEAMGFSNMMLVLAGGIAYTVGAVLYGIGKKKRYMHGLFHIFVLIGSLFHLAAIVCIL</sequence>
<dbReference type="InterPro" id="IPR004254">
    <property type="entry name" value="AdipoR/HlyIII-related"/>
</dbReference>
<proteinExistence type="predicted"/>
<evidence type="ECO:0000313" key="8">
    <source>
        <dbReference type="Proteomes" id="UP000183952"/>
    </source>
</evidence>
<feature type="transmembrane region" description="Helical" evidence="6">
    <location>
        <begin position="149"/>
        <end position="168"/>
    </location>
</feature>
<protein>
    <submittedName>
        <fullName evidence="7">Hemolysin III</fullName>
    </submittedName>
</protein>
<evidence type="ECO:0000313" key="7">
    <source>
        <dbReference type="EMBL" id="SHJ48655.1"/>
    </source>
</evidence>
<organism evidence="7 8">
    <name type="scientific">Hathewaya proteolytica DSM 3090</name>
    <dbReference type="NCBI Taxonomy" id="1121331"/>
    <lineage>
        <taxon>Bacteria</taxon>
        <taxon>Bacillati</taxon>
        <taxon>Bacillota</taxon>
        <taxon>Clostridia</taxon>
        <taxon>Eubacteriales</taxon>
        <taxon>Clostridiaceae</taxon>
        <taxon>Hathewaya</taxon>
    </lineage>
</organism>
<name>A0A1M6JPN2_9CLOT</name>
<keyword evidence="8" id="KW-1185">Reference proteome</keyword>
<dbReference type="PANTHER" id="PTHR20855:SF3">
    <property type="entry name" value="LD03007P"/>
    <property type="match status" value="1"/>
</dbReference>
<feature type="binding site" evidence="5">
    <location>
        <position position="105"/>
    </location>
    <ligand>
        <name>Zn(2+)</name>
        <dbReference type="ChEBI" id="CHEBI:29105"/>
    </ligand>
</feature>
<dbReference type="STRING" id="1121331.SAMN02745248_00272"/>
<evidence type="ECO:0000256" key="3">
    <source>
        <dbReference type="ARBA" id="ARBA00022989"/>
    </source>
</evidence>
<keyword evidence="5" id="KW-0862">Zinc</keyword>
<dbReference type="PANTHER" id="PTHR20855">
    <property type="entry name" value="ADIPOR/PROGESTIN RECEPTOR-RELATED"/>
    <property type="match status" value="1"/>
</dbReference>
<feature type="transmembrane region" description="Helical" evidence="6">
    <location>
        <begin position="201"/>
        <end position="221"/>
    </location>
</feature>
<keyword evidence="2 6" id="KW-0812">Transmembrane</keyword>
<reference evidence="7 8" key="1">
    <citation type="submission" date="2016-11" db="EMBL/GenBank/DDBJ databases">
        <authorList>
            <person name="Jaros S."/>
            <person name="Januszkiewicz K."/>
            <person name="Wedrychowicz H."/>
        </authorList>
    </citation>
    <scope>NUCLEOTIDE SEQUENCE [LARGE SCALE GENOMIC DNA]</scope>
    <source>
        <strain evidence="7 8">DSM 3090</strain>
    </source>
</reference>
<feature type="binding site" evidence="5">
    <location>
        <position position="231"/>
    </location>
    <ligand>
        <name>Zn(2+)</name>
        <dbReference type="ChEBI" id="CHEBI:29105"/>
    </ligand>
</feature>
<evidence type="ECO:0000256" key="1">
    <source>
        <dbReference type="ARBA" id="ARBA00004141"/>
    </source>
</evidence>
<accession>A0A1M6JPN2</accession>
<keyword evidence="5" id="KW-0479">Metal-binding</keyword>
<dbReference type="GO" id="GO:0016020">
    <property type="term" value="C:membrane"/>
    <property type="evidence" value="ECO:0007669"/>
    <property type="project" value="UniProtKB-SubCell"/>
</dbReference>
<feature type="transmembrane region" description="Helical" evidence="6">
    <location>
        <begin position="175"/>
        <end position="195"/>
    </location>
</feature>
<feature type="transmembrane region" description="Helical" evidence="6">
    <location>
        <begin position="81"/>
        <end position="101"/>
    </location>
</feature>
<evidence type="ECO:0000256" key="6">
    <source>
        <dbReference type="SAM" id="Phobius"/>
    </source>
</evidence>
<comment type="subcellular location">
    <subcellularLocation>
        <location evidence="1">Membrane</location>
        <topology evidence="1">Multi-pass membrane protein</topology>
    </subcellularLocation>
</comment>
<dbReference type="Pfam" id="PF03006">
    <property type="entry name" value="HlyIII"/>
    <property type="match status" value="1"/>
</dbReference>